<evidence type="ECO:0000313" key="2">
    <source>
        <dbReference type="EMBL" id="KVP89342.1"/>
    </source>
</evidence>
<proteinExistence type="predicted"/>
<gene>
    <name evidence="2" type="ORF">WJ96_20310</name>
</gene>
<feature type="region of interest" description="Disordered" evidence="1">
    <location>
        <begin position="42"/>
        <end position="64"/>
    </location>
</feature>
<keyword evidence="3" id="KW-1185">Reference proteome</keyword>
<name>A0AAW3MME3_9BURK</name>
<dbReference type="Proteomes" id="UP000056453">
    <property type="component" value="Unassembled WGS sequence"/>
</dbReference>
<organism evidence="2 3">
    <name type="scientific">Burkholderia ubonensis</name>
    <dbReference type="NCBI Taxonomy" id="101571"/>
    <lineage>
        <taxon>Bacteria</taxon>
        <taxon>Pseudomonadati</taxon>
        <taxon>Pseudomonadota</taxon>
        <taxon>Betaproteobacteria</taxon>
        <taxon>Burkholderiales</taxon>
        <taxon>Burkholderiaceae</taxon>
        <taxon>Burkholderia</taxon>
        <taxon>Burkholderia cepacia complex</taxon>
    </lineage>
</organism>
<protein>
    <submittedName>
        <fullName evidence="2">Uncharacterized protein</fullName>
    </submittedName>
</protein>
<dbReference type="EMBL" id="LPBJ01000095">
    <property type="protein sequence ID" value="KVP89342.1"/>
    <property type="molecule type" value="Genomic_DNA"/>
</dbReference>
<sequence>MEPDGMPYCMGPQLLFDMAMLPFAAPDNSALIEAEESFSGSTLSKAKPARLTEGATPTPPSPLRAAAMTPATLVPCDVSLSGGVGLPLFVA</sequence>
<accession>A0AAW3MME3</accession>
<comment type="caution">
    <text evidence="2">The sequence shown here is derived from an EMBL/GenBank/DDBJ whole genome shotgun (WGS) entry which is preliminary data.</text>
</comment>
<evidence type="ECO:0000313" key="3">
    <source>
        <dbReference type="Proteomes" id="UP000056453"/>
    </source>
</evidence>
<evidence type="ECO:0000256" key="1">
    <source>
        <dbReference type="SAM" id="MobiDB-lite"/>
    </source>
</evidence>
<dbReference type="AlphaFoldDB" id="A0AAW3MME3"/>
<reference evidence="2 3" key="1">
    <citation type="submission" date="2015-11" db="EMBL/GenBank/DDBJ databases">
        <title>Expanding the genomic diversity of Burkholderia species for the development of highly accurate diagnostics.</title>
        <authorList>
            <person name="Sahl J."/>
            <person name="Keim P."/>
            <person name="Wagner D."/>
        </authorList>
    </citation>
    <scope>NUCLEOTIDE SEQUENCE [LARGE SCALE GENOMIC DNA]</scope>
    <source>
        <strain evidence="2 3">MSMB1808WGS</strain>
    </source>
</reference>